<dbReference type="AlphaFoldDB" id="A0A9D1FWY0"/>
<reference evidence="1" key="1">
    <citation type="submission" date="2020-10" db="EMBL/GenBank/DDBJ databases">
        <authorList>
            <person name="Gilroy R."/>
        </authorList>
    </citation>
    <scope>NUCLEOTIDE SEQUENCE</scope>
    <source>
        <strain evidence="1">CHK152-2994</strain>
    </source>
</reference>
<gene>
    <name evidence="1" type="ORF">IAD41_05070</name>
</gene>
<evidence type="ECO:0000313" key="1">
    <source>
        <dbReference type="EMBL" id="HIS82961.1"/>
    </source>
</evidence>
<reference evidence="1" key="2">
    <citation type="journal article" date="2021" name="PeerJ">
        <title>Extensive microbial diversity within the chicken gut microbiome revealed by metagenomics and culture.</title>
        <authorList>
            <person name="Gilroy R."/>
            <person name="Ravi A."/>
            <person name="Getino M."/>
            <person name="Pursley I."/>
            <person name="Horton D.L."/>
            <person name="Alikhan N.F."/>
            <person name="Baker D."/>
            <person name="Gharbi K."/>
            <person name="Hall N."/>
            <person name="Watson M."/>
            <person name="Adriaenssens E.M."/>
            <person name="Foster-Nyarko E."/>
            <person name="Jarju S."/>
            <person name="Secka A."/>
            <person name="Antonio M."/>
            <person name="Oren A."/>
            <person name="Chaudhuri R.R."/>
            <person name="La Ragione R."/>
            <person name="Hildebrand F."/>
            <person name="Pallen M.J."/>
        </authorList>
    </citation>
    <scope>NUCLEOTIDE SEQUENCE</scope>
    <source>
        <strain evidence="1">CHK152-2994</strain>
    </source>
</reference>
<protein>
    <submittedName>
        <fullName evidence="1">Uncharacterized protein</fullName>
    </submittedName>
</protein>
<dbReference type="Proteomes" id="UP000824139">
    <property type="component" value="Unassembled WGS sequence"/>
</dbReference>
<comment type="caution">
    <text evidence="1">The sequence shown here is derived from an EMBL/GenBank/DDBJ whole genome shotgun (WGS) entry which is preliminary data.</text>
</comment>
<evidence type="ECO:0000313" key="2">
    <source>
        <dbReference type="Proteomes" id="UP000824139"/>
    </source>
</evidence>
<name>A0A9D1FWY0_9BACT</name>
<proteinExistence type="predicted"/>
<accession>A0A9D1FWY0</accession>
<sequence>MARKIDKYLSLLPFYSTTKLPNNITEVVKHKNKIAGGYSICVNTEKQSAHICFITLAPEYMKTKSGIAILKGIAESICQNAEVNNIKELTWTTNAKNKQINRILNRFSPEKVRSLPLGETVYKISLESFKQKLNNL</sequence>
<dbReference type="EMBL" id="DVJO01000108">
    <property type="protein sequence ID" value="HIS82961.1"/>
    <property type="molecule type" value="Genomic_DNA"/>
</dbReference>
<organism evidence="1 2">
    <name type="scientific">Candidatus Scatenecus faecavium</name>
    <dbReference type="NCBI Taxonomy" id="2840915"/>
    <lineage>
        <taxon>Bacteria</taxon>
        <taxon>Candidatus Scatenecus</taxon>
    </lineage>
</organism>